<dbReference type="EMBL" id="JASSZA010000005">
    <property type="protein sequence ID" value="KAK2111662.1"/>
    <property type="molecule type" value="Genomic_DNA"/>
</dbReference>
<reference evidence="2 3" key="1">
    <citation type="submission" date="2023-05" db="EMBL/GenBank/DDBJ databases">
        <title>B98-5 Cell Line De Novo Hybrid Assembly: An Optical Mapping Approach.</title>
        <authorList>
            <person name="Kananen K."/>
            <person name="Auerbach J.A."/>
            <person name="Kautto E."/>
            <person name="Blachly J.S."/>
        </authorList>
    </citation>
    <scope>NUCLEOTIDE SEQUENCE [LARGE SCALE GENOMIC DNA]</scope>
    <source>
        <strain evidence="2">B95-8</strain>
        <tissue evidence="2">Cell line</tissue>
    </source>
</reference>
<sequence length="103" mass="10291">MAEPSATGACGEAMLFGSGGLDCGPELLQLSALRAPGVPQETLLKLLAGLTRPDVRPPLGRGLVGGQEEASQETGAGPSPTFPALGIGMDSCVIPLRHGGLSL</sequence>
<evidence type="ECO:0000256" key="1">
    <source>
        <dbReference type="SAM" id="MobiDB-lite"/>
    </source>
</evidence>
<gene>
    <name evidence="2" type="primary">SEPHS2_4</name>
    <name evidence="2" type="ORF">P7K49_011408</name>
</gene>
<evidence type="ECO:0000313" key="2">
    <source>
        <dbReference type="EMBL" id="KAK2111662.1"/>
    </source>
</evidence>
<accession>A0ABQ9VQJ7</accession>
<feature type="non-terminal residue" evidence="2">
    <location>
        <position position="103"/>
    </location>
</feature>
<keyword evidence="3" id="KW-1185">Reference proteome</keyword>
<comment type="caution">
    <text evidence="2">The sequence shown here is derived from an EMBL/GenBank/DDBJ whole genome shotgun (WGS) entry which is preliminary data.</text>
</comment>
<protein>
    <submittedName>
        <fullName evidence="2">Selenide, water dikinase 2</fullName>
    </submittedName>
</protein>
<evidence type="ECO:0000313" key="3">
    <source>
        <dbReference type="Proteomes" id="UP001266305"/>
    </source>
</evidence>
<proteinExistence type="predicted"/>
<name>A0ABQ9VQJ7_SAGOE</name>
<organism evidence="2 3">
    <name type="scientific">Saguinus oedipus</name>
    <name type="common">Cotton-top tamarin</name>
    <name type="synonym">Oedipomidas oedipus</name>
    <dbReference type="NCBI Taxonomy" id="9490"/>
    <lineage>
        <taxon>Eukaryota</taxon>
        <taxon>Metazoa</taxon>
        <taxon>Chordata</taxon>
        <taxon>Craniata</taxon>
        <taxon>Vertebrata</taxon>
        <taxon>Euteleostomi</taxon>
        <taxon>Mammalia</taxon>
        <taxon>Eutheria</taxon>
        <taxon>Euarchontoglires</taxon>
        <taxon>Primates</taxon>
        <taxon>Haplorrhini</taxon>
        <taxon>Platyrrhini</taxon>
        <taxon>Cebidae</taxon>
        <taxon>Callitrichinae</taxon>
        <taxon>Saguinus</taxon>
    </lineage>
</organism>
<dbReference type="Proteomes" id="UP001266305">
    <property type="component" value="Unassembled WGS sequence"/>
</dbReference>
<feature type="region of interest" description="Disordered" evidence="1">
    <location>
        <begin position="57"/>
        <end position="82"/>
    </location>
</feature>